<dbReference type="AlphaFoldDB" id="A0ABD5XLB9"/>
<dbReference type="Proteomes" id="UP001596368">
    <property type="component" value="Unassembled WGS sequence"/>
</dbReference>
<evidence type="ECO:0000313" key="2">
    <source>
        <dbReference type="EMBL" id="MFC7135869.1"/>
    </source>
</evidence>
<evidence type="ECO:0000256" key="1">
    <source>
        <dbReference type="SAM" id="MobiDB-lite"/>
    </source>
</evidence>
<evidence type="ECO:0000313" key="3">
    <source>
        <dbReference type="Proteomes" id="UP001596368"/>
    </source>
</evidence>
<proteinExistence type="predicted"/>
<dbReference type="EMBL" id="JBHSZG010000001">
    <property type="protein sequence ID" value="MFC7135869.1"/>
    <property type="molecule type" value="Genomic_DNA"/>
</dbReference>
<name>A0ABD5XLB9_9EURY</name>
<feature type="region of interest" description="Disordered" evidence="1">
    <location>
        <begin position="1"/>
        <end position="55"/>
    </location>
</feature>
<protein>
    <submittedName>
        <fullName evidence="2">Uncharacterized protein</fullName>
    </submittedName>
</protein>
<feature type="compositionally biased region" description="Low complexity" evidence="1">
    <location>
        <begin position="27"/>
        <end position="55"/>
    </location>
</feature>
<comment type="caution">
    <text evidence="2">The sequence shown here is derived from an EMBL/GenBank/DDBJ whole genome shotgun (WGS) entry which is preliminary data.</text>
</comment>
<feature type="compositionally biased region" description="Polar residues" evidence="1">
    <location>
        <begin position="1"/>
        <end position="10"/>
    </location>
</feature>
<reference evidence="2 3" key="1">
    <citation type="journal article" date="2019" name="Int. J. Syst. Evol. Microbiol.">
        <title>The Global Catalogue of Microorganisms (GCM) 10K type strain sequencing project: providing services to taxonomists for standard genome sequencing and annotation.</title>
        <authorList>
            <consortium name="The Broad Institute Genomics Platform"/>
            <consortium name="The Broad Institute Genome Sequencing Center for Infectious Disease"/>
            <person name="Wu L."/>
            <person name="Ma J."/>
        </authorList>
    </citation>
    <scope>NUCLEOTIDE SEQUENCE [LARGE SCALE GENOMIC DNA]</scope>
    <source>
        <strain evidence="2 3">DT92</strain>
    </source>
</reference>
<organism evidence="2 3">
    <name type="scientific">Halobaculum litoreum</name>
    <dbReference type="NCBI Taxonomy" id="3031998"/>
    <lineage>
        <taxon>Archaea</taxon>
        <taxon>Methanobacteriati</taxon>
        <taxon>Methanobacteriota</taxon>
        <taxon>Stenosarchaea group</taxon>
        <taxon>Halobacteria</taxon>
        <taxon>Halobacteriales</taxon>
        <taxon>Haloferacaceae</taxon>
        <taxon>Halobaculum</taxon>
    </lineage>
</organism>
<accession>A0ABD5XLB9</accession>
<keyword evidence="3" id="KW-1185">Reference proteome</keyword>
<sequence>MRRGTDSSLNDGEDGPPAGGESEGHTASSPGSPPSVAAGSMRSSAAASSRWSGSA</sequence>
<gene>
    <name evidence="2" type="ORF">ACFQRB_03325</name>
</gene>